<feature type="transmembrane region" description="Helical" evidence="1">
    <location>
        <begin position="209"/>
        <end position="231"/>
    </location>
</feature>
<dbReference type="EMBL" id="VDMD01000020">
    <property type="protein sequence ID" value="TRM60755.1"/>
    <property type="molecule type" value="Genomic_DNA"/>
</dbReference>
<organism evidence="3 4">
    <name type="scientific">Schizophyllum amplum</name>
    <dbReference type="NCBI Taxonomy" id="97359"/>
    <lineage>
        <taxon>Eukaryota</taxon>
        <taxon>Fungi</taxon>
        <taxon>Dikarya</taxon>
        <taxon>Basidiomycota</taxon>
        <taxon>Agaricomycotina</taxon>
        <taxon>Agaricomycetes</taxon>
        <taxon>Agaricomycetidae</taxon>
        <taxon>Agaricales</taxon>
        <taxon>Schizophyllaceae</taxon>
        <taxon>Schizophyllum</taxon>
    </lineage>
</organism>
<protein>
    <submittedName>
        <fullName evidence="3">Uncharacterized protein</fullName>
    </submittedName>
</protein>
<gene>
    <name evidence="3" type="ORF">BD626DRAFT_571466</name>
</gene>
<evidence type="ECO:0000313" key="4">
    <source>
        <dbReference type="Proteomes" id="UP000320762"/>
    </source>
</evidence>
<accession>A0A550C7K5</accession>
<keyword evidence="2" id="KW-0732">Signal</keyword>
<evidence type="ECO:0000256" key="2">
    <source>
        <dbReference type="SAM" id="SignalP"/>
    </source>
</evidence>
<evidence type="ECO:0000313" key="3">
    <source>
        <dbReference type="EMBL" id="TRM60755.1"/>
    </source>
</evidence>
<keyword evidence="1" id="KW-0812">Transmembrane</keyword>
<dbReference type="OrthoDB" id="3014932at2759"/>
<comment type="caution">
    <text evidence="3">The sequence shown here is derived from an EMBL/GenBank/DDBJ whole genome shotgun (WGS) entry which is preliminary data.</text>
</comment>
<sequence>MLLKSASFAVLIVVLASVARAENVTLYAVSDALASATQSDYVQGSPVIAETSTVSAIGTAADGAVTTYAMERIISQLDLVYSDTTVEQLSEPLTITFIFIQGVSTYEGMHPDISTTVTTTETGANGQPTATKTTSGAFMVGYSQACHFEPSASSGDCVYSAMPLKMEGDDGYTLSPAATTYSGPLVPFYTLMSEENGAAPSGLLPSMHIVASFFTVMGSLALGFWMSMSIVL</sequence>
<evidence type="ECO:0000256" key="1">
    <source>
        <dbReference type="SAM" id="Phobius"/>
    </source>
</evidence>
<keyword evidence="4" id="KW-1185">Reference proteome</keyword>
<reference evidence="3 4" key="1">
    <citation type="journal article" date="2019" name="New Phytol.">
        <title>Comparative genomics reveals unique wood-decay strategies and fruiting body development in the Schizophyllaceae.</title>
        <authorList>
            <person name="Almasi E."/>
            <person name="Sahu N."/>
            <person name="Krizsan K."/>
            <person name="Balint B."/>
            <person name="Kovacs G.M."/>
            <person name="Kiss B."/>
            <person name="Cseklye J."/>
            <person name="Drula E."/>
            <person name="Henrissat B."/>
            <person name="Nagy I."/>
            <person name="Chovatia M."/>
            <person name="Adam C."/>
            <person name="LaButti K."/>
            <person name="Lipzen A."/>
            <person name="Riley R."/>
            <person name="Grigoriev I.V."/>
            <person name="Nagy L.G."/>
        </authorList>
    </citation>
    <scope>NUCLEOTIDE SEQUENCE [LARGE SCALE GENOMIC DNA]</scope>
    <source>
        <strain evidence="3 4">NL-1724</strain>
    </source>
</reference>
<keyword evidence="1" id="KW-0472">Membrane</keyword>
<feature type="signal peptide" evidence="2">
    <location>
        <begin position="1"/>
        <end position="21"/>
    </location>
</feature>
<feature type="chain" id="PRO_5022035544" evidence="2">
    <location>
        <begin position="22"/>
        <end position="232"/>
    </location>
</feature>
<proteinExistence type="predicted"/>
<name>A0A550C7K5_9AGAR</name>
<keyword evidence="1" id="KW-1133">Transmembrane helix</keyword>
<dbReference type="AlphaFoldDB" id="A0A550C7K5"/>
<dbReference type="Proteomes" id="UP000320762">
    <property type="component" value="Unassembled WGS sequence"/>
</dbReference>